<reference evidence="1" key="2">
    <citation type="submission" date="2025-08" db="UniProtKB">
        <authorList>
            <consortium name="Ensembl"/>
        </authorList>
    </citation>
    <scope>IDENTIFICATION</scope>
</reference>
<protein>
    <submittedName>
        <fullName evidence="1">Uncharacterized protein</fullName>
    </submittedName>
</protein>
<reference evidence="1 2" key="1">
    <citation type="submission" date="2013-03" db="EMBL/GenBank/DDBJ databases">
        <authorList>
            <person name="Warren W."/>
            <person name="Wilson R.K."/>
        </authorList>
    </citation>
    <scope>NUCLEOTIDE SEQUENCE</scope>
</reference>
<reference evidence="1" key="3">
    <citation type="submission" date="2025-09" db="UniProtKB">
        <authorList>
            <consortium name="Ensembl"/>
        </authorList>
    </citation>
    <scope>IDENTIFICATION</scope>
</reference>
<dbReference type="PANTHER" id="PTHR46254">
    <property type="entry name" value="PROTEIN GVQW1-RELATED"/>
    <property type="match status" value="1"/>
</dbReference>
<evidence type="ECO:0000313" key="1">
    <source>
        <dbReference type="Ensembl" id="ENSMFAP00000047815.1"/>
    </source>
</evidence>
<proteinExistence type="predicted"/>
<organism evidence="1 2">
    <name type="scientific">Macaca fascicularis</name>
    <name type="common">Crab-eating macaque</name>
    <name type="synonym">Cynomolgus monkey</name>
    <dbReference type="NCBI Taxonomy" id="9541"/>
    <lineage>
        <taxon>Eukaryota</taxon>
        <taxon>Metazoa</taxon>
        <taxon>Chordata</taxon>
        <taxon>Craniata</taxon>
        <taxon>Vertebrata</taxon>
        <taxon>Euteleostomi</taxon>
        <taxon>Mammalia</taxon>
        <taxon>Eutheria</taxon>
        <taxon>Euarchontoglires</taxon>
        <taxon>Primates</taxon>
        <taxon>Haplorrhini</taxon>
        <taxon>Catarrhini</taxon>
        <taxon>Cercopithecidae</taxon>
        <taxon>Cercopithecinae</taxon>
        <taxon>Macaca</taxon>
    </lineage>
</organism>
<dbReference type="GeneTree" id="ENSGT00940000165497"/>
<name>A0A7N9CE84_MACFA</name>
<evidence type="ECO:0000313" key="2">
    <source>
        <dbReference type="Proteomes" id="UP000233100"/>
    </source>
</evidence>
<dbReference type="PANTHER" id="PTHR46254:SF12">
    <property type="entry name" value="RNA BINDING MOTIF SINGLE STRANDED INTERACTING PROTEIN 2"/>
    <property type="match status" value="1"/>
</dbReference>
<keyword evidence="2" id="KW-1185">Reference proteome</keyword>
<sequence>MFSVCLLVFEMGSFSVDQAGVQWCNLSSLQPLPPGLKQSSHLSLLSSWDYRRTPPCPANFFCCCFLLLLLLFLRRSLALSPRLEYSGAISAHCKLRLLGSRHSPASAS</sequence>
<dbReference type="Ensembl" id="ENSMFAT00000084914.1">
    <property type="protein sequence ID" value="ENSMFAP00000047815.1"/>
    <property type="gene ID" value="ENSMFAG00000051337.1"/>
</dbReference>
<dbReference type="AlphaFoldDB" id="A0A7N9CE84"/>
<accession>A0A7N9CE84</accession>
<dbReference type="Proteomes" id="UP000233100">
    <property type="component" value="Chromosome 13"/>
</dbReference>